<evidence type="ECO:0000256" key="4">
    <source>
        <dbReference type="ARBA" id="ARBA00022490"/>
    </source>
</evidence>
<dbReference type="InterPro" id="IPR000195">
    <property type="entry name" value="Rab-GAP-TBC_dom"/>
</dbReference>
<dbReference type="GO" id="GO:0036064">
    <property type="term" value="C:ciliary basal body"/>
    <property type="evidence" value="ECO:0007669"/>
    <property type="project" value="TreeGrafter"/>
</dbReference>
<dbReference type="Gene3D" id="1.10.472.80">
    <property type="entry name" value="Ypt/Rab-GAP domain of gyp1p, domain 3"/>
    <property type="match status" value="1"/>
</dbReference>
<dbReference type="GO" id="GO:0034451">
    <property type="term" value="C:centriolar satellite"/>
    <property type="evidence" value="ECO:0007669"/>
    <property type="project" value="UniProtKB-SubCell"/>
</dbReference>
<dbReference type="PROSITE" id="PS50086">
    <property type="entry name" value="TBC_RABGAP"/>
    <property type="match status" value="1"/>
</dbReference>
<keyword evidence="8 12" id="KW-0175">Coiled coil</keyword>
<evidence type="ECO:0000256" key="8">
    <source>
        <dbReference type="ARBA" id="ARBA00023054"/>
    </source>
</evidence>
<feature type="region of interest" description="Disordered" evidence="13">
    <location>
        <begin position="922"/>
        <end position="996"/>
    </location>
</feature>
<feature type="compositionally biased region" description="Polar residues" evidence="13">
    <location>
        <begin position="931"/>
        <end position="946"/>
    </location>
</feature>
<keyword evidence="10" id="KW-0966">Cell projection</keyword>
<evidence type="ECO:0000256" key="12">
    <source>
        <dbReference type="SAM" id="Coils"/>
    </source>
</evidence>
<keyword evidence="6" id="KW-0677">Repeat</keyword>
<comment type="subcellular location">
    <subcellularLocation>
        <location evidence="1">Cytoplasm</location>
        <location evidence="1">Cytoskeleton</location>
        <location evidence="1">Cilium basal body</location>
    </subcellularLocation>
    <subcellularLocation>
        <location evidence="2">Cytoplasm</location>
        <location evidence="2">Cytoskeleton</location>
        <location evidence="2">Microtubule organizing center</location>
        <location evidence="2">Centrosome</location>
        <location evidence="2">Centriolar satellite</location>
    </subcellularLocation>
</comment>
<feature type="region of interest" description="Disordered" evidence="13">
    <location>
        <begin position="373"/>
        <end position="404"/>
    </location>
</feature>
<sequence>MQTTDIGNKENGKIWYRNPSPSAANGAIVNIVRSTGGHRSKTVRFLHVAFDTTGESFLAGDHHGNIYVFDVIRNRFRLVQKTAQACTALAFSLRRTTEYLVALADYSIKCFDKDTRQLVSWMRGHECAVSSVSVHSSGRYAITTSADTAQLWDLDTFQRKRKLNVRQSVGIQKVFFLPLSNTILSCFNDDSIFAWESDTLHCKYQLPVPQEGPRPHYRAFAVTRDGRTLAAGGRSNLLHLWSLESRKLLRIVQMPPKVRTVRQLEFLPDSFDGGSSQTLGVLSQDGIMRFIDIQTCKLLFDIGTLDDAITSTAISPNGHHVVTVMDSGGLNIYSVQALTQEINKPPPPLVKVVTGLTGDDSALKMKIRVGGVQRPARTSGRKGKAKVLRPPALPSPEEKENELPDGLNKKRLQVLLQTFGEFPGKYRMFVWRSLLHLPENHSAFSSLTAKGVHSAFLTLHQRYPIKSQKLHRGLQRVLSAMAYWSAIFGETDYLPLVAFPFVKLFQNNPLICFEVVATVTVNWCQHWFEYFPNPPLNVLSMVENVLAHHDKELLQHLINCGVTSQLYVWPLLETLFSEVLTREEWLKLFDNVFANHPAFLLMAVVSYITCCRAPLLLCSQKEDFEYFFHQRNHLDVTAVIREAYRLMDTTPEELHPRSMLKDFQPLTRGQYPVFNKYPAFIVEHQSRERERIRQQEVEYLRERQTVQEMQAEAVRRQAADQAWYTQQELLQEAEEQRRKILLEEERKLTDQRARRCSETKRQRSPCRTWSCQLAKEQARVTQEVKAEVEVRKHRAELEDSAFQQLLDTDTALNMSKKLLEESMAEAEQLSSDADWKAEVLRRLEQAGAEQDRHHQELALLTRDMLAKEELLVHTMREVEGKKWEDVVEKRAQLAEKEAAAGAMDARRSNFLSWETEERLQHSERLRRSQEESLQNQREVNQRSPCSTRGILQKPSPAPSLSNNICLNGESPQSSSSSSGSAQFSLDRGRRDLDSKERELLQEVRDLRQKLAKRARNTDPLAYSARSHPAFSDGSIGSEDTITG</sequence>
<dbReference type="PANTHER" id="PTHR19853">
    <property type="entry name" value="WD REPEAT CONTAINING PROTEIN 3 WDR3"/>
    <property type="match status" value="1"/>
</dbReference>
<evidence type="ECO:0000256" key="5">
    <source>
        <dbReference type="ARBA" id="ARBA00022574"/>
    </source>
</evidence>
<accession>A0A8T2NGG2</accession>
<keyword evidence="16" id="KW-1185">Reference proteome</keyword>
<dbReference type="InterPro" id="IPR036322">
    <property type="entry name" value="WD40_repeat_dom_sf"/>
</dbReference>
<evidence type="ECO:0000313" key="16">
    <source>
        <dbReference type="Proteomes" id="UP000824540"/>
    </source>
</evidence>
<evidence type="ECO:0000313" key="15">
    <source>
        <dbReference type="EMBL" id="KAG9339339.1"/>
    </source>
</evidence>
<feature type="region of interest" description="Disordered" evidence="13">
    <location>
        <begin position="1010"/>
        <end position="1043"/>
    </location>
</feature>
<evidence type="ECO:0000256" key="2">
    <source>
        <dbReference type="ARBA" id="ARBA00004607"/>
    </source>
</evidence>
<comment type="function">
    <text evidence="11">Molecular adapter which is involved in cilium biogenesis. Part of a functional complex including OFD1 a centriolar protein involved in cilium assembly. Could regulate the cAMP-dependent phosphorylation of OFD1, and its subsequent ubiquitination by PJA2 which ultimately leads to its proteasomal degradation.</text>
</comment>
<feature type="compositionally biased region" description="Basic and acidic residues" evidence="13">
    <location>
        <begin position="986"/>
        <end position="996"/>
    </location>
</feature>
<keyword evidence="5" id="KW-0853">WD repeat</keyword>
<dbReference type="SMART" id="SM00320">
    <property type="entry name" value="WD40"/>
    <property type="match status" value="7"/>
</dbReference>
<dbReference type="FunFam" id="1.10.472.80:FF:000022">
    <property type="entry name" value="TBC1 domain family, member 31"/>
    <property type="match status" value="1"/>
</dbReference>
<evidence type="ECO:0000256" key="6">
    <source>
        <dbReference type="ARBA" id="ARBA00022737"/>
    </source>
</evidence>
<dbReference type="AlphaFoldDB" id="A0A8T2NGG2"/>
<name>A0A8T2NGG2_9TELE</name>
<feature type="compositionally biased region" description="Low complexity" evidence="13">
    <location>
        <begin position="970"/>
        <end position="984"/>
    </location>
</feature>
<dbReference type="PANTHER" id="PTHR19853:SF1">
    <property type="entry name" value="TBC1 DOMAIN FAMILY MEMBER 31"/>
    <property type="match status" value="1"/>
</dbReference>
<dbReference type="GO" id="GO:0060271">
    <property type="term" value="P:cilium assembly"/>
    <property type="evidence" value="ECO:0007669"/>
    <property type="project" value="UniProtKB-ARBA"/>
</dbReference>
<dbReference type="InterPro" id="IPR035969">
    <property type="entry name" value="Rab-GAP_TBC_sf"/>
</dbReference>
<evidence type="ECO:0000259" key="14">
    <source>
        <dbReference type="PROSITE" id="PS50086"/>
    </source>
</evidence>
<evidence type="ECO:0000256" key="9">
    <source>
        <dbReference type="ARBA" id="ARBA00023212"/>
    </source>
</evidence>
<dbReference type="Gene3D" id="2.130.10.10">
    <property type="entry name" value="YVTN repeat-like/Quinoprotein amine dehydrogenase"/>
    <property type="match status" value="2"/>
</dbReference>
<dbReference type="Pfam" id="PF00566">
    <property type="entry name" value="RabGAP-TBC"/>
    <property type="match status" value="1"/>
</dbReference>
<dbReference type="InterPro" id="IPR051570">
    <property type="entry name" value="TBC1_cilium_biogenesis"/>
</dbReference>
<feature type="coiled-coil region" evidence="12">
    <location>
        <begin position="692"/>
        <end position="751"/>
    </location>
</feature>
<dbReference type="GO" id="GO:0060090">
    <property type="term" value="F:molecular adaptor activity"/>
    <property type="evidence" value="ECO:0007669"/>
    <property type="project" value="UniProtKB-ARBA"/>
</dbReference>
<comment type="caution">
    <text evidence="15">The sequence shown here is derived from an EMBL/GenBank/DDBJ whole genome shotgun (WGS) entry which is preliminary data.</text>
</comment>
<proteinExistence type="predicted"/>
<evidence type="ECO:0000256" key="10">
    <source>
        <dbReference type="ARBA" id="ARBA00023273"/>
    </source>
</evidence>
<evidence type="ECO:0000256" key="11">
    <source>
        <dbReference type="ARBA" id="ARBA00034464"/>
    </source>
</evidence>
<evidence type="ECO:0000256" key="13">
    <source>
        <dbReference type="SAM" id="MobiDB-lite"/>
    </source>
</evidence>
<dbReference type="EMBL" id="JAFBMS010000054">
    <property type="protein sequence ID" value="KAG9339339.1"/>
    <property type="molecule type" value="Genomic_DNA"/>
</dbReference>
<keyword evidence="7" id="KW-0970">Cilium biogenesis/degradation</keyword>
<dbReference type="InterPro" id="IPR001680">
    <property type="entry name" value="WD40_rpt"/>
</dbReference>
<keyword evidence="4" id="KW-0963">Cytoplasm</keyword>
<reference evidence="15" key="1">
    <citation type="thesis" date="2021" institute="BYU ScholarsArchive" country="Provo, UT, USA">
        <title>Applications of and Algorithms for Genome Assembly and Genomic Analyses with an Emphasis on Marine Teleosts.</title>
        <authorList>
            <person name="Pickett B.D."/>
        </authorList>
    </citation>
    <scope>NUCLEOTIDE SEQUENCE</scope>
    <source>
        <strain evidence="15">HI-2016</strain>
    </source>
</reference>
<dbReference type="OrthoDB" id="5578278at2759"/>
<evidence type="ECO:0000256" key="1">
    <source>
        <dbReference type="ARBA" id="ARBA00004120"/>
    </source>
</evidence>
<dbReference type="InterPro" id="IPR015943">
    <property type="entry name" value="WD40/YVTN_repeat-like_dom_sf"/>
</dbReference>
<gene>
    <name evidence="15" type="ORF">JZ751_023731</name>
</gene>
<dbReference type="SUPFAM" id="SSF50978">
    <property type="entry name" value="WD40 repeat-like"/>
    <property type="match status" value="1"/>
</dbReference>
<dbReference type="SUPFAM" id="SSF47923">
    <property type="entry name" value="Ypt/Rab-GAP domain of gyp1p"/>
    <property type="match status" value="1"/>
</dbReference>
<dbReference type="FunFam" id="2.130.10.10:FF:000185">
    <property type="entry name" value="TBC1 domain family member 31 isoform X1"/>
    <property type="match status" value="1"/>
</dbReference>
<dbReference type="Pfam" id="PF00400">
    <property type="entry name" value="WD40"/>
    <property type="match status" value="1"/>
</dbReference>
<organism evidence="15 16">
    <name type="scientific">Albula glossodonta</name>
    <name type="common">roundjaw bonefish</name>
    <dbReference type="NCBI Taxonomy" id="121402"/>
    <lineage>
        <taxon>Eukaryota</taxon>
        <taxon>Metazoa</taxon>
        <taxon>Chordata</taxon>
        <taxon>Craniata</taxon>
        <taxon>Vertebrata</taxon>
        <taxon>Euteleostomi</taxon>
        <taxon>Actinopterygii</taxon>
        <taxon>Neopterygii</taxon>
        <taxon>Teleostei</taxon>
        <taxon>Albuliformes</taxon>
        <taxon>Albulidae</taxon>
        <taxon>Albula</taxon>
    </lineage>
</organism>
<dbReference type="Proteomes" id="UP000824540">
    <property type="component" value="Unassembled WGS sequence"/>
</dbReference>
<feature type="domain" description="Rab-GAP TBC" evidence="14">
    <location>
        <begin position="421"/>
        <end position="596"/>
    </location>
</feature>
<evidence type="ECO:0000256" key="7">
    <source>
        <dbReference type="ARBA" id="ARBA00022794"/>
    </source>
</evidence>
<keyword evidence="9" id="KW-0206">Cytoskeleton</keyword>
<evidence type="ECO:0000256" key="3">
    <source>
        <dbReference type="ARBA" id="ARBA00014199"/>
    </source>
</evidence>
<protein>
    <recommendedName>
        <fullName evidence="3">TBC1 domain family member 31</fullName>
    </recommendedName>
</protein>